<evidence type="ECO:0000256" key="8">
    <source>
        <dbReference type="ARBA" id="ARBA00023065"/>
    </source>
</evidence>
<dbReference type="RefSeq" id="WP_065409614.1">
    <property type="nucleotide sequence ID" value="NZ_MAYT01000003.1"/>
</dbReference>
<dbReference type="NCBIfam" id="NF001843">
    <property type="entry name" value="PRK00567.1-4"/>
    <property type="match status" value="1"/>
</dbReference>
<dbReference type="Proteomes" id="UP000092578">
    <property type="component" value="Unassembled WGS sequence"/>
</dbReference>
<keyword evidence="8 11" id="KW-0406">Ion transport</keyword>
<evidence type="ECO:0000256" key="10">
    <source>
        <dbReference type="ARBA" id="ARBA00023303"/>
    </source>
</evidence>
<evidence type="ECO:0000313" key="12">
    <source>
        <dbReference type="EMBL" id="OCA91968.1"/>
    </source>
</evidence>
<dbReference type="PANTHER" id="PTHR30266">
    <property type="entry name" value="MECHANOSENSITIVE CHANNEL MSCL"/>
    <property type="match status" value="1"/>
</dbReference>
<feature type="transmembrane region" description="Helical" evidence="11">
    <location>
        <begin position="69"/>
        <end position="90"/>
    </location>
</feature>
<evidence type="ECO:0000256" key="6">
    <source>
        <dbReference type="ARBA" id="ARBA00022692"/>
    </source>
</evidence>
<evidence type="ECO:0000256" key="3">
    <source>
        <dbReference type="ARBA" id="ARBA00011255"/>
    </source>
</evidence>
<dbReference type="FunFam" id="1.10.1200.120:FF:000001">
    <property type="entry name" value="Large-conductance mechanosensitive channel"/>
    <property type="match status" value="1"/>
</dbReference>
<dbReference type="InterPro" id="IPR036019">
    <property type="entry name" value="MscL_channel"/>
</dbReference>
<name>A0A1B9B7B3_9BACI</name>
<dbReference type="PROSITE" id="PS01327">
    <property type="entry name" value="MSCL"/>
    <property type="match status" value="1"/>
</dbReference>
<organism evidence="12 13">
    <name type="scientific">Pseudobacillus wudalianchiensis</name>
    <dbReference type="NCBI Taxonomy" id="1743143"/>
    <lineage>
        <taxon>Bacteria</taxon>
        <taxon>Bacillati</taxon>
        <taxon>Bacillota</taxon>
        <taxon>Bacilli</taxon>
        <taxon>Bacillales</taxon>
        <taxon>Bacillaceae</taxon>
        <taxon>Pseudobacillus</taxon>
    </lineage>
</organism>
<gene>
    <name evidence="11" type="primary">mscL</name>
    <name evidence="12" type="ORF">A8F95_18840</name>
</gene>
<keyword evidence="9 11" id="KW-0472">Membrane</keyword>
<evidence type="ECO:0000256" key="5">
    <source>
        <dbReference type="ARBA" id="ARBA00022475"/>
    </source>
</evidence>
<dbReference type="Gene3D" id="1.10.1200.120">
    <property type="entry name" value="Large-conductance mechanosensitive channel, MscL, domain 1"/>
    <property type="match status" value="1"/>
</dbReference>
<keyword evidence="4 11" id="KW-0813">Transport</keyword>
<dbReference type="GO" id="GO:0005886">
    <property type="term" value="C:plasma membrane"/>
    <property type="evidence" value="ECO:0007669"/>
    <property type="project" value="UniProtKB-SubCell"/>
</dbReference>
<evidence type="ECO:0000256" key="1">
    <source>
        <dbReference type="ARBA" id="ARBA00004651"/>
    </source>
</evidence>
<evidence type="ECO:0000256" key="9">
    <source>
        <dbReference type="ARBA" id="ARBA00023136"/>
    </source>
</evidence>
<evidence type="ECO:0000313" key="13">
    <source>
        <dbReference type="Proteomes" id="UP000092578"/>
    </source>
</evidence>
<comment type="subcellular location">
    <subcellularLocation>
        <location evidence="1 11">Cell membrane</location>
        <topology evidence="1 11">Multi-pass membrane protein</topology>
    </subcellularLocation>
</comment>
<dbReference type="NCBIfam" id="TIGR00220">
    <property type="entry name" value="mscL"/>
    <property type="match status" value="1"/>
</dbReference>
<keyword evidence="5 11" id="KW-1003">Cell membrane</keyword>
<dbReference type="EMBL" id="MAYT01000003">
    <property type="protein sequence ID" value="OCA91968.1"/>
    <property type="molecule type" value="Genomic_DNA"/>
</dbReference>
<evidence type="ECO:0000256" key="4">
    <source>
        <dbReference type="ARBA" id="ARBA00022448"/>
    </source>
</evidence>
<dbReference type="InterPro" id="IPR001185">
    <property type="entry name" value="MS_channel"/>
</dbReference>
<dbReference type="GO" id="GO:0008381">
    <property type="term" value="F:mechanosensitive monoatomic ion channel activity"/>
    <property type="evidence" value="ECO:0007669"/>
    <property type="project" value="UniProtKB-UniRule"/>
</dbReference>
<keyword evidence="13" id="KW-1185">Reference proteome</keyword>
<comment type="subunit">
    <text evidence="3 11">Homopentamer.</text>
</comment>
<dbReference type="PRINTS" id="PR01264">
    <property type="entry name" value="MECHCHANNEL"/>
</dbReference>
<sequence length="138" mass="15864">MFQEFKKFAMRGNVIDLAVGVIIGSAFGKIVSSLVQDMIMPVIGLLIGGINFSKLVFQFGKAEVKYGLFIQSIVHFLIISFALFLFVRLFNKLYHEKKEEEKEPVLSKEEELLTEIRDLLKSKKVLNNLEDSEYNREN</sequence>
<proteinExistence type="inferred from homology"/>
<comment type="similarity">
    <text evidence="2 11">Belongs to the MscL family.</text>
</comment>
<dbReference type="NCBIfam" id="NF010560">
    <property type="entry name" value="PRK13955.1"/>
    <property type="match status" value="1"/>
</dbReference>
<dbReference type="InterPro" id="IPR037673">
    <property type="entry name" value="MSC/AndL"/>
</dbReference>
<evidence type="ECO:0000256" key="2">
    <source>
        <dbReference type="ARBA" id="ARBA00007254"/>
    </source>
</evidence>
<dbReference type="PANTHER" id="PTHR30266:SF2">
    <property type="entry name" value="LARGE-CONDUCTANCE MECHANOSENSITIVE CHANNEL"/>
    <property type="match status" value="1"/>
</dbReference>
<accession>A0A1B9B7B3</accession>
<keyword evidence="10 11" id="KW-0407">Ion channel</keyword>
<comment type="caution">
    <text evidence="12">The sequence shown here is derived from an EMBL/GenBank/DDBJ whole genome shotgun (WGS) entry which is preliminary data.</text>
</comment>
<keyword evidence="7 11" id="KW-1133">Transmembrane helix</keyword>
<evidence type="ECO:0000256" key="11">
    <source>
        <dbReference type="HAMAP-Rule" id="MF_00115"/>
    </source>
</evidence>
<keyword evidence="6 11" id="KW-0812">Transmembrane</keyword>
<evidence type="ECO:0000256" key="7">
    <source>
        <dbReference type="ARBA" id="ARBA00022989"/>
    </source>
</evidence>
<dbReference type="SUPFAM" id="SSF81330">
    <property type="entry name" value="Gated mechanosensitive channel"/>
    <property type="match status" value="1"/>
</dbReference>
<dbReference type="AlphaFoldDB" id="A0A1B9B7B3"/>
<protein>
    <recommendedName>
        <fullName evidence="11">Large-conductance mechanosensitive channel</fullName>
    </recommendedName>
</protein>
<reference evidence="13" key="1">
    <citation type="submission" date="2016-05" db="EMBL/GenBank/DDBJ databases">
        <authorList>
            <person name="Liu B."/>
            <person name="Wang J."/>
            <person name="Zhu Y."/>
            <person name="Liu G."/>
            <person name="Chen Q."/>
            <person name="Chen Z."/>
            <person name="Lan J."/>
            <person name="Che J."/>
            <person name="Ge C."/>
            <person name="Shi H."/>
            <person name="Pan Z."/>
            <person name="Liu X."/>
        </authorList>
    </citation>
    <scope>NUCLEOTIDE SEQUENCE [LARGE SCALE GENOMIC DNA]</scope>
    <source>
        <strain evidence="13">FJAT-27215</strain>
    </source>
</reference>
<comment type="function">
    <text evidence="11">Channel that opens in response to stretch forces in the membrane lipid bilayer. May participate in the regulation of osmotic pressure changes within the cell.</text>
</comment>
<feature type="transmembrane region" description="Helical" evidence="11">
    <location>
        <begin position="12"/>
        <end position="32"/>
    </location>
</feature>
<dbReference type="Pfam" id="PF01741">
    <property type="entry name" value="MscL"/>
    <property type="match status" value="1"/>
</dbReference>
<dbReference type="InterPro" id="IPR019823">
    <property type="entry name" value="Mechanosensitive_channel_CS"/>
</dbReference>
<dbReference type="HAMAP" id="MF_00115">
    <property type="entry name" value="MscL"/>
    <property type="match status" value="1"/>
</dbReference>